<accession>A0AAN7V2A3</accession>
<evidence type="ECO:0000256" key="2">
    <source>
        <dbReference type="ARBA" id="ARBA00022729"/>
    </source>
</evidence>
<dbReference type="InterPro" id="IPR000483">
    <property type="entry name" value="Cys-rich_flank_reg_C"/>
</dbReference>
<keyword evidence="1" id="KW-0433">Leucine-rich repeat</keyword>
<reference evidence="6 7" key="1">
    <citation type="journal article" date="2024" name="Insects">
        <title>An Improved Chromosome-Level Genome Assembly of the Firefly Pyrocoelia pectoralis.</title>
        <authorList>
            <person name="Fu X."/>
            <person name="Meyer-Rochow V.B."/>
            <person name="Ballantyne L."/>
            <person name="Zhu X."/>
        </authorList>
    </citation>
    <scope>NUCLEOTIDE SEQUENCE [LARGE SCALE GENOMIC DNA]</scope>
    <source>
        <strain evidence="6">XCY_ONT2</strain>
    </source>
</reference>
<dbReference type="PANTHER" id="PTHR24369">
    <property type="entry name" value="ANTIGEN BSP, PUTATIVE-RELATED"/>
    <property type="match status" value="1"/>
</dbReference>
<sequence length="254" mass="29034">MWLLLSLGVFVVCFVNSVNAICESPCSCKLINKKSTATCSNTNLKTIPRSLDPNSEELDLSHNLLTNLPDNVFRDVDLLNLQSIDLHANKIETIGEDAFRGVTNLRKLDLSDNRIATMRPATIPRWVLVLNLNGNPLKRLEPNSYLASPVLRQLFVERCEIDFIHPNALLETTGLQVISLRHNRLKHLNETVFKEQKQLVTLQLEGNPWDCDCSLRRFRDWYYKYDQGTVTCQSPNSLNGTVWKKLTSFDFVCK</sequence>
<comment type="caution">
    <text evidence="6">The sequence shown here is derived from an EMBL/GenBank/DDBJ whole genome shotgun (WGS) entry which is preliminary data.</text>
</comment>
<proteinExistence type="predicted"/>
<dbReference type="Gene3D" id="3.80.10.10">
    <property type="entry name" value="Ribonuclease Inhibitor"/>
    <property type="match status" value="2"/>
</dbReference>
<dbReference type="SMART" id="SM00369">
    <property type="entry name" value="LRR_TYP"/>
    <property type="match status" value="4"/>
</dbReference>
<dbReference type="AlphaFoldDB" id="A0AAN7V2A3"/>
<dbReference type="PROSITE" id="PS51450">
    <property type="entry name" value="LRR"/>
    <property type="match status" value="1"/>
</dbReference>
<dbReference type="InterPro" id="IPR001611">
    <property type="entry name" value="Leu-rich_rpt"/>
</dbReference>
<protein>
    <recommendedName>
        <fullName evidence="5">LRRCT domain-containing protein</fullName>
    </recommendedName>
</protein>
<dbReference type="PANTHER" id="PTHR24369:SF210">
    <property type="entry name" value="CHAOPTIN-RELATED"/>
    <property type="match status" value="1"/>
</dbReference>
<keyword evidence="2 4" id="KW-0732">Signal</keyword>
<dbReference type="Proteomes" id="UP001329430">
    <property type="component" value="Chromosome 10"/>
</dbReference>
<evidence type="ECO:0000256" key="4">
    <source>
        <dbReference type="SAM" id="SignalP"/>
    </source>
</evidence>
<dbReference type="GO" id="GO:0005886">
    <property type="term" value="C:plasma membrane"/>
    <property type="evidence" value="ECO:0007669"/>
    <property type="project" value="TreeGrafter"/>
</dbReference>
<dbReference type="InterPro" id="IPR050541">
    <property type="entry name" value="LRR_TM_domain-containing"/>
</dbReference>
<evidence type="ECO:0000259" key="5">
    <source>
        <dbReference type="SMART" id="SM00082"/>
    </source>
</evidence>
<evidence type="ECO:0000313" key="6">
    <source>
        <dbReference type="EMBL" id="KAK5637961.1"/>
    </source>
</evidence>
<dbReference type="InterPro" id="IPR032675">
    <property type="entry name" value="LRR_dom_sf"/>
</dbReference>
<dbReference type="SMART" id="SM00082">
    <property type="entry name" value="LRRCT"/>
    <property type="match status" value="1"/>
</dbReference>
<gene>
    <name evidence="6" type="ORF">RI129_012256</name>
</gene>
<organism evidence="6 7">
    <name type="scientific">Pyrocoelia pectoralis</name>
    <dbReference type="NCBI Taxonomy" id="417401"/>
    <lineage>
        <taxon>Eukaryota</taxon>
        <taxon>Metazoa</taxon>
        <taxon>Ecdysozoa</taxon>
        <taxon>Arthropoda</taxon>
        <taxon>Hexapoda</taxon>
        <taxon>Insecta</taxon>
        <taxon>Pterygota</taxon>
        <taxon>Neoptera</taxon>
        <taxon>Endopterygota</taxon>
        <taxon>Coleoptera</taxon>
        <taxon>Polyphaga</taxon>
        <taxon>Elateriformia</taxon>
        <taxon>Elateroidea</taxon>
        <taxon>Lampyridae</taxon>
        <taxon>Lampyrinae</taxon>
        <taxon>Pyrocoelia</taxon>
    </lineage>
</organism>
<evidence type="ECO:0000256" key="3">
    <source>
        <dbReference type="ARBA" id="ARBA00022737"/>
    </source>
</evidence>
<dbReference type="InterPro" id="IPR003591">
    <property type="entry name" value="Leu-rich_rpt_typical-subtyp"/>
</dbReference>
<dbReference type="Pfam" id="PF13855">
    <property type="entry name" value="LRR_8"/>
    <property type="match status" value="2"/>
</dbReference>
<feature type="signal peptide" evidence="4">
    <location>
        <begin position="1"/>
        <end position="20"/>
    </location>
</feature>
<feature type="domain" description="LRRCT" evidence="5">
    <location>
        <begin position="207"/>
        <end position="254"/>
    </location>
</feature>
<keyword evidence="3" id="KW-0677">Repeat</keyword>
<name>A0AAN7V2A3_9COLE</name>
<feature type="chain" id="PRO_5042955691" description="LRRCT domain-containing protein" evidence="4">
    <location>
        <begin position="21"/>
        <end position="254"/>
    </location>
</feature>
<evidence type="ECO:0000256" key="1">
    <source>
        <dbReference type="ARBA" id="ARBA00022614"/>
    </source>
</evidence>
<keyword evidence="7" id="KW-1185">Reference proteome</keyword>
<dbReference type="EMBL" id="JAVRBK010000010">
    <property type="protein sequence ID" value="KAK5637961.1"/>
    <property type="molecule type" value="Genomic_DNA"/>
</dbReference>
<evidence type="ECO:0000313" key="7">
    <source>
        <dbReference type="Proteomes" id="UP001329430"/>
    </source>
</evidence>
<dbReference type="SUPFAM" id="SSF52058">
    <property type="entry name" value="L domain-like"/>
    <property type="match status" value="1"/>
</dbReference>